<evidence type="ECO:0000256" key="4">
    <source>
        <dbReference type="SAM" id="MobiDB-lite"/>
    </source>
</evidence>
<evidence type="ECO:0000256" key="2">
    <source>
        <dbReference type="ARBA" id="ARBA00022840"/>
    </source>
</evidence>
<keyword evidence="2 3" id="KW-0067">ATP-binding</keyword>
<sequence length="626" mass="67524">MSGTTSEGQPAVAGWPLLRLPEAKPQSTSADPASDPASEPPGSQTQEADPASAGQTHWKSKARAAICSADPLMIIVKERGVAKKKQQASDDMAGQAAGAIGVLATSFGVLAAIKDKLGLSWPATVLLTAGALVALGYGAWRLRTGANRLLTGTAKPSAGGRSASVALKQDVPAASLDGEQEDAEATPAHPELTAALRTAGVIGSEQVIRADEVTISQMQTGDLYDFLVPKGRTYEDVEKRLGTVAGMFGVTRLHLTLERSRDNERRVKLLKLHEPPFTRPFPAPTRQEIETFAGVPLGHDVTGQLAGVPTFDKASLLVAGMTQMGKTTLVNGLITCLLIAYGEFELYLLDGKFCGLTRFEPIATRYESSDDPAVFWDMVQELNARSDSRYAEITEAIRNRQPVPKFKPVIFIVDEAADFFASGSTNEEKDQAKEIAKDTRQLVSKSLESGISTVLMTQRPSVNAIPVEVRDQFLYRMCLYVASAGTAKVALGDTYFETVAPINPVLLDPDIKGQAVLFANGRSTLIRGFNFDDKFIWDVVDEKVTKRVEAVPEETPLRQAIDLMRSKGVDFMTTPDMAPALGILEDDPVKRGKKLNELLGGPRTYKNAQGRGYRLDDLIAFAQSAT</sequence>
<feature type="domain" description="FtsK" evidence="6">
    <location>
        <begin position="298"/>
        <end position="488"/>
    </location>
</feature>
<dbReference type="InterPro" id="IPR050206">
    <property type="entry name" value="FtsK/SpoIIIE/SftA"/>
</dbReference>
<dbReference type="Pfam" id="PF01580">
    <property type="entry name" value="FtsK_SpoIIIE"/>
    <property type="match status" value="1"/>
</dbReference>
<keyword evidence="5" id="KW-0812">Transmembrane</keyword>
<feature type="region of interest" description="Disordered" evidence="4">
    <location>
        <begin position="1"/>
        <end position="59"/>
    </location>
</feature>
<feature type="binding site" evidence="3">
    <location>
        <begin position="320"/>
        <end position="327"/>
    </location>
    <ligand>
        <name>ATP</name>
        <dbReference type="ChEBI" id="CHEBI:30616"/>
    </ligand>
</feature>
<evidence type="ECO:0000256" key="3">
    <source>
        <dbReference type="PROSITE-ProRule" id="PRU00289"/>
    </source>
</evidence>
<dbReference type="PANTHER" id="PTHR22683">
    <property type="entry name" value="SPORULATION PROTEIN RELATED"/>
    <property type="match status" value="1"/>
</dbReference>
<keyword evidence="8" id="KW-1185">Reference proteome</keyword>
<dbReference type="RefSeq" id="WP_086851877.1">
    <property type="nucleotide sequence ID" value="NZ_BAAASE010000017.1"/>
</dbReference>
<feature type="compositionally biased region" description="Low complexity" evidence="4">
    <location>
        <begin position="25"/>
        <end position="43"/>
    </location>
</feature>
<evidence type="ECO:0000256" key="1">
    <source>
        <dbReference type="ARBA" id="ARBA00022741"/>
    </source>
</evidence>
<name>A0ABN3JBD4_9ACTN</name>
<dbReference type="InterPro" id="IPR002543">
    <property type="entry name" value="FtsK_dom"/>
</dbReference>
<accession>A0ABN3JBD4</accession>
<keyword evidence="5" id="KW-0472">Membrane</keyword>
<comment type="caution">
    <text evidence="7">The sequence shown here is derived from an EMBL/GenBank/DDBJ whole genome shotgun (WGS) entry which is preliminary data.</text>
</comment>
<evidence type="ECO:0000313" key="7">
    <source>
        <dbReference type="EMBL" id="GAA2426257.1"/>
    </source>
</evidence>
<dbReference type="PANTHER" id="PTHR22683:SF41">
    <property type="entry name" value="DNA TRANSLOCASE FTSK"/>
    <property type="match status" value="1"/>
</dbReference>
<evidence type="ECO:0000313" key="8">
    <source>
        <dbReference type="Proteomes" id="UP001499986"/>
    </source>
</evidence>
<gene>
    <name evidence="7" type="ORF">GCM10010255_80670</name>
</gene>
<keyword evidence="1 3" id="KW-0547">Nucleotide-binding</keyword>
<dbReference type="Gene3D" id="3.40.50.300">
    <property type="entry name" value="P-loop containing nucleotide triphosphate hydrolases"/>
    <property type="match status" value="1"/>
</dbReference>
<feature type="transmembrane region" description="Helical" evidence="5">
    <location>
        <begin position="119"/>
        <end position="140"/>
    </location>
</feature>
<dbReference type="Proteomes" id="UP001499986">
    <property type="component" value="Unassembled WGS sequence"/>
</dbReference>
<dbReference type="InterPro" id="IPR027417">
    <property type="entry name" value="P-loop_NTPase"/>
</dbReference>
<dbReference type="PROSITE" id="PS50901">
    <property type="entry name" value="FTSK"/>
    <property type="match status" value="1"/>
</dbReference>
<reference evidence="7 8" key="1">
    <citation type="journal article" date="2019" name="Int. J. Syst. Evol. Microbiol.">
        <title>The Global Catalogue of Microorganisms (GCM) 10K type strain sequencing project: providing services to taxonomists for standard genome sequencing and annotation.</title>
        <authorList>
            <consortium name="The Broad Institute Genomics Platform"/>
            <consortium name="The Broad Institute Genome Sequencing Center for Infectious Disease"/>
            <person name="Wu L."/>
            <person name="Ma J."/>
        </authorList>
    </citation>
    <scope>NUCLEOTIDE SEQUENCE [LARGE SCALE GENOMIC DNA]</scope>
    <source>
        <strain evidence="7 8">JCM 4358</strain>
    </source>
</reference>
<organism evidence="7 8">
    <name type="scientific">Streptomyces coeruleofuscus</name>
    <dbReference type="NCBI Taxonomy" id="66879"/>
    <lineage>
        <taxon>Bacteria</taxon>
        <taxon>Bacillati</taxon>
        <taxon>Actinomycetota</taxon>
        <taxon>Actinomycetes</taxon>
        <taxon>Kitasatosporales</taxon>
        <taxon>Streptomycetaceae</taxon>
        <taxon>Streptomyces</taxon>
    </lineage>
</organism>
<protein>
    <recommendedName>
        <fullName evidence="6">FtsK domain-containing protein</fullName>
    </recommendedName>
</protein>
<dbReference type="EMBL" id="BAAASE010000017">
    <property type="protein sequence ID" value="GAA2426257.1"/>
    <property type="molecule type" value="Genomic_DNA"/>
</dbReference>
<evidence type="ECO:0000259" key="6">
    <source>
        <dbReference type="PROSITE" id="PS50901"/>
    </source>
</evidence>
<feature type="transmembrane region" description="Helical" evidence="5">
    <location>
        <begin position="93"/>
        <end position="113"/>
    </location>
</feature>
<proteinExistence type="predicted"/>
<dbReference type="SUPFAM" id="SSF52540">
    <property type="entry name" value="P-loop containing nucleoside triphosphate hydrolases"/>
    <property type="match status" value="1"/>
</dbReference>
<evidence type="ECO:0000256" key="5">
    <source>
        <dbReference type="SAM" id="Phobius"/>
    </source>
</evidence>
<keyword evidence="5" id="KW-1133">Transmembrane helix</keyword>